<keyword evidence="3 4" id="KW-0620">Polyamine biosynthesis</keyword>
<keyword evidence="5" id="KW-1133">Transmembrane helix</keyword>
<feature type="transmembrane region" description="Helical" evidence="5">
    <location>
        <begin position="151"/>
        <end position="170"/>
    </location>
</feature>
<feature type="transmembrane region" description="Helical" evidence="5">
    <location>
        <begin position="176"/>
        <end position="195"/>
    </location>
</feature>
<reference evidence="8" key="1">
    <citation type="submission" date="2016-10" db="EMBL/GenBank/DDBJ databases">
        <authorList>
            <person name="Varghese N."/>
            <person name="Submissions S."/>
        </authorList>
    </citation>
    <scope>NUCLEOTIDE SEQUENCE [LARGE SCALE GENOMIC DNA]</scope>
    <source>
        <strain evidence="8">CGMCC 1.10118</strain>
    </source>
</reference>
<feature type="transmembrane region" description="Helical" evidence="5">
    <location>
        <begin position="43"/>
        <end position="62"/>
    </location>
</feature>
<proteinExistence type="inferred from homology"/>
<evidence type="ECO:0000313" key="8">
    <source>
        <dbReference type="Proteomes" id="UP000199170"/>
    </source>
</evidence>
<dbReference type="InterPro" id="IPR030374">
    <property type="entry name" value="PABS"/>
</dbReference>
<dbReference type="Gene3D" id="3.40.50.150">
    <property type="entry name" value="Vaccinia Virus protein VP39"/>
    <property type="match status" value="1"/>
</dbReference>
<dbReference type="PANTHER" id="PTHR43317:SF1">
    <property type="entry name" value="THERMOSPERMINE SYNTHASE ACAULIS5"/>
    <property type="match status" value="1"/>
</dbReference>
<dbReference type="RefSeq" id="WP_089766431.1">
    <property type="nucleotide sequence ID" value="NZ_FNPB01000003.1"/>
</dbReference>
<dbReference type="Pfam" id="PF01564">
    <property type="entry name" value="Spermine_synth"/>
    <property type="match status" value="1"/>
</dbReference>
<dbReference type="NCBIfam" id="NF037959">
    <property type="entry name" value="MFS_SpdSyn"/>
    <property type="match status" value="1"/>
</dbReference>
<organism evidence="7 8">
    <name type="scientific">Halobellus clavatus</name>
    <dbReference type="NCBI Taxonomy" id="660517"/>
    <lineage>
        <taxon>Archaea</taxon>
        <taxon>Methanobacteriati</taxon>
        <taxon>Methanobacteriota</taxon>
        <taxon>Stenosarchaea group</taxon>
        <taxon>Halobacteria</taxon>
        <taxon>Halobacteriales</taxon>
        <taxon>Haloferacaceae</taxon>
        <taxon>Halobellus</taxon>
    </lineage>
</organism>
<dbReference type="AlphaFoldDB" id="A0A1H3F5L1"/>
<accession>A0A1H3F5L1</accession>
<evidence type="ECO:0000256" key="5">
    <source>
        <dbReference type="SAM" id="Phobius"/>
    </source>
</evidence>
<evidence type="ECO:0000256" key="2">
    <source>
        <dbReference type="ARBA" id="ARBA00022679"/>
    </source>
</evidence>
<keyword evidence="5" id="KW-0812">Transmembrane</keyword>
<comment type="similarity">
    <text evidence="1">Belongs to the spermidine/spermine synthase family.</text>
</comment>
<dbReference type="SUPFAM" id="SSF53335">
    <property type="entry name" value="S-adenosyl-L-methionine-dependent methyltransferases"/>
    <property type="match status" value="1"/>
</dbReference>
<feature type="transmembrane region" description="Helical" evidence="5">
    <location>
        <begin position="207"/>
        <end position="228"/>
    </location>
</feature>
<dbReference type="GO" id="GO:0006596">
    <property type="term" value="P:polyamine biosynthetic process"/>
    <property type="evidence" value="ECO:0007669"/>
    <property type="project" value="UniProtKB-UniRule"/>
</dbReference>
<evidence type="ECO:0000259" key="6">
    <source>
        <dbReference type="PROSITE" id="PS51006"/>
    </source>
</evidence>
<sequence length="528" mass="56218">MSQRALPSRLPTRPETAVFVSGVTSMGLEILAGRILAPEFGNSIYTWGGIIGVFLAALSLGYHRGGRRASANASHSRLVWVFLATALYVAGVVLFGDMVVRATGLFPVPSQFASLPAITLLFGPPTYLLGYVSPYAAELAGGDVGATAGHVYALGTIGSIVGAFATTYVLVPTLSVPQIGLVLGLSAVAAAAAVAAPDLIGATGLRVGSVALALVVAAAVGGVGPAVAGDSVYSTQTAYQELRVVDRGDTRTMYLDGQPHSAMDRRDATRHVFDYTRYFHAPLLLTEDVDRVLFVGGGGFTGPRIFHEMYPNVTVDVVEIDPAVVDAADQYFGIPASERMNVHVDGGRQYLESTNRTYDLIVLDAYRKDSVPFQLTTVEFMQLASDRLDDDGVLLANLIAAPSGPASEFYRAEYGTMEQVFPRVYSFPTAGGPVVQNIEVVATKRSTLVTEAELQARNERRDIGIDLSGELSSYRRDEPTQDVPVLTDDRAPVDTLLDTTVGQRYVRVRANESGATRSNATVTAAVEE</sequence>
<keyword evidence="8" id="KW-1185">Reference proteome</keyword>
<feature type="transmembrane region" description="Helical" evidence="5">
    <location>
        <begin position="78"/>
        <end position="100"/>
    </location>
</feature>
<feature type="domain" description="PABS" evidence="6">
    <location>
        <begin position="213"/>
        <end position="451"/>
    </location>
</feature>
<dbReference type="OrthoDB" id="10538at2157"/>
<name>A0A1H3F5L1_9EURY</name>
<feature type="transmembrane region" description="Helical" evidence="5">
    <location>
        <begin position="112"/>
        <end position="130"/>
    </location>
</feature>
<dbReference type="Proteomes" id="UP000199170">
    <property type="component" value="Unassembled WGS sequence"/>
</dbReference>
<keyword evidence="2 4" id="KW-0808">Transferase</keyword>
<dbReference type="InterPro" id="IPR029063">
    <property type="entry name" value="SAM-dependent_MTases_sf"/>
</dbReference>
<keyword evidence="5" id="KW-0472">Membrane</keyword>
<feature type="active site" description="Proton acceptor" evidence="4">
    <location>
        <position position="364"/>
    </location>
</feature>
<dbReference type="EMBL" id="FNPB01000003">
    <property type="protein sequence ID" value="SDX86195.1"/>
    <property type="molecule type" value="Genomic_DNA"/>
</dbReference>
<evidence type="ECO:0000256" key="1">
    <source>
        <dbReference type="ARBA" id="ARBA00007867"/>
    </source>
</evidence>
<dbReference type="PANTHER" id="PTHR43317">
    <property type="entry name" value="THERMOSPERMINE SYNTHASE ACAULIS5"/>
    <property type="match status" value="1"/>
</dbReference>
<dbReference type="GO" id="GO:0010487">
    <property type="term" value="F:thermospermine synthase activity"/>
    <property type="evidence" value="ECO:0007669"/>
    <property type="project" value="TreeGrafter"/>
</dbReference>
<dbReference type="STRING" id="660517.SAMN04487946_103165"/>
<evidence type="ECO:0000256" key="3">
    <source>
        <dbReference type="ARBA" id="ARBA00023115"/>
    </source>
</evidence>
<evidence type="ECO:0000313" key="7">
    <source>
        <dbReference type="EMBL" id="SDX86195.1"/>
    </source>
</evidence>
<evidence type="ECO:0000256" key="4">
    <source>
        <dbReference type="PROSITE-ProRule" id="PRU00354"/>
    </source>
</evidence>
<protein>
    <submittedName>
        <fullName evidence="7">Spermidine synthase</fullName>
    </submittedName>
</protein>
<gene>
    <name evidence="7" type="ORF">SAMN04487946_103165</name>
</gene>
<dbReference type="PROSITE" id="PS51006">
    <property type="entry name" value="PABS_2"/>
    <property type="match status" value="1"/>
</dbReference>